<name>A0AAE1CDN4_9PEZI</name>
<gene>
    <name evidence="2" type="ORF">B0T22DRAFT_480894</name>
</gene>
<feature type="region of interest" description="Disordered" evidence="1">
    <location>
        <begin position="39"/>
        <end position="75"/>
    </location>
</feature>
<evidence type="ECO:0000313" key="3">
    <source>
        <dbReference type="Proteomes" id="UP001270362"/>
    </source>
</evidence>
<sequence>MSNQVPIMHQYCLACDFAYDSTLLASGSPLVHAPGCPNDPDREVLSPEDWFLDPLPGKEQGRAANRKAEPGPECPIVDLANDEAILNEIGFPAAPQLPDEEDFNIWDWLDPSEMDYDDYPEAPSPSPAPRPGHARRIREQPPVAIGDDASVASHAIDDKPIAPVAAPSTHDQERELAGEGYPQEPAHTSPPPPSNQPKKRGDDGPGGEGSSSSSAAV</sequence>
<comment type="caution">
    <text evidence="2">The sequence shown here is derived from an EMBL/GenBank/DDBJ whole genome shotgun (WGS) entry which is preliminary data.</text>
</comment>
<organism evidence="2 3">
    <name type="scientific">Podospora appendiculata</name>
    <dbReference type="NCBI Taxonomy" id="314037"/>
    <lineage>
        <taxon>Eukaryota</taxon>
        <taxon>Fungi</taxon>
        <taxon>Dikarya</taxon>
        <taxon>Ascomycota</taxon>
        <taxon>Pezizomycotina</taxon>
        <taxon>Sordariomycetes</taxon>
        <taxon>Sordariomycetidae</taxon>
        <taxon>Sordariales</taxon>
        <taxon>Podosporaceae</taxon>
        <taxon>Podospora</taxon>
    </lineage>
</organism>
<accession>A0AAE1CDN4</accession>
<reference evidence="2" key="2">
    <citation type="submission" date="2023-06" db="EMBL/GenBank/DDBJ databases">
        <authorList>
            <consortium name="Lawrence Berkeley National Laboratory"/>
            <person name="Haridas S."/>
            <person name="Hensen N."/>
            <person name="Bonometti L."/>
            <person name="Westerberg I."/>
            <person name="Brannstrom I.O."/>
            <person name="Guillou S."/>
            <person name="Cros-Aarteil S."/>
            <person name="Calhoun S."/>
            <person name="Kuo A."/>
            <person name="Mondo S."/>
            <person name="Pangilinan J."/>
            <person name="Riley R."/>
            <person name="Labutti K."/>
            <person name="Andreopoulos B."/>
            <person name="Lipzen A."/>
            <person name="Chen C."/>
            <person name="Yanf M."/>
            <person name="Daum C."/>
            <person name="Ng V."/>
            <person name="Clum A."/>
            <person name="Steindorff A."/>
            <person name="Ohm R."/>
            <person name="Martin F."/>
            <person name="Silar P."/>
            <person name="Natvig D."/>
            <person name="Lalanne C."/>
            <person name="Gautier V."/>
            <person name="Ament-Velasquez S.L."/>
            <person name="Kruys A."/>
            <person name="Hutchinson M.I."/>
            <person name="Powell A.J."/>
            <person name="Barry K."/>
            <person name="Miller A.N."/>
            <person name="Grigoriev I.V."/>
            <person name="Debuchy R."/>
            <person name="Gladieux P."/>
            <person name="Thoren M.H."/>
            <person name="Johannesson H."/>
        </authorList>
    </citation>
    <scope>NUCLEOTIDE SEQUENCE</scope>
    <source>
        <strain evidence="2">CBS 314.62</strain>
    </source>
</reference>
<dbReference type="Proteomes" id="UP001270362">
    <property type="component" value="Unassembled WGS sequence"/>
</dbReference>
<dbReference type="AlphaFoldDB" id="A0AAE1CDN4"/>
<reference evidence="2" key="1">
    <citation type="journal article" date="2023" name="Mol. Phylogenet. Evol.">
        <title>Genome-scale phylogeny and comparative genomics of the fungal order Sordariales.</title>
        <authorList>
            <person name="Hensen N."/>
            <person name="Bonometti L."/>
            <person name="Westerberg I."/>
            <person name="Brannstrom I.O."/>
            <person name="Guillou S."/>
            <person name="Cros-Aarteil S."/>
            <person name="Calhoun S."/>
            <person name="Haridas S."/>
            <person name="Kuo A."/>
            <person name="Mondo S."/>
            <person name="Pangilinan J."/>
            <person name="Riley R."/>
            <person name="LaButti K."/>
            <person name="Andreopoulos B."/>
            <person name="Lipzen A."/>
            <person name="Chen C."/>
            <person name="Yan M."/>
            <person name="Daum C."/>
            <person name="Ng V."/>
            <person name="Clum A."/>
            <person name="Steindorff A."/>
            <person name="Ohm R.A."/>
            <person name="Martin F."/>
            <person name="Silar P."/>
            <person name="Natvig D.O."/>
            <person name="Lalanne C."/>
            <person name="Gautier V."/>
            <person name="Ament-Velasquez S.L."/>
            <person name="Kruys A."/>
            <person name="Hutchinson M.I."/>
            <person name="Powell A.J."/>
            <person name="Barry K."/>
            <person name="Miller A.N."/>
            <person name="Grigoriev I.V."/>
            <person name="Debuchy R."/>
            <person name="Gladieux P."/>
            <person name="Hiltunen Thoren M."/>
            <person name="Johannesson H."/>
        </authorList>
    </citation>
    <scope>NUCLEOTIDE SEQUENCE</scope>
    <source>
        <strain evidence="2">CBS 314.62</strain>
    </source>
</reference>
<evidence type="ECO:0000256" key="1">
    <source>
        <dbReference type="SAM" id="MobiDB-lite"/>
    </source>
</evidence>
<evidence type="ECO:0000313" key="2">
    <source>
        <dbReference type="EMBL" id="KAK3689701.1"/>
    </source>
</evidence>
<protein>
    <submittedName>
        <fullName evidence="2">Uncharacterized protein</fullName>
    </submittedName>
</protein>
<proteinExistence type="predicted"/>
<keyword evidence="3" id="KW-1185">Reference proteome</keyword>
<feature type="region of interest" description="Disordered" evidence="1">
    <location>
        <begin position="91"/>
        <end position="217"/>
    </location>
</feature>
<feature type="compositionally biased region" description="Acidic residues" evidence="1">
    <location>
        <begin position="98"/>
        <end position="120"/>
    </location>
</feature>
<dbReference type="EMBL" id="JAULSO010000002">
    <property type="protein sequence ID" value="KAK3689701.1"/>
    <property type="molecule type" value="Genomic_DNA"/>
</dbReference>